<name>A0A2Z4MKF5_BREBE</name>
<dbReference type="InterPro" id="IPR022555">
    <property type="entry name" value="DUF2577"/>
</dbReference>
<dbReference type="AlphaFoldDB" id="A0A2Z4MKF5"/>
<evidence type="ECO:0000313" key="1">
    <source>
        <dbReference type="EMBL" id="AWX56871.1"/>
    </source>
</evidence>
<accession>A0A2Z4MKF5</accession>
<evidence type="ECO:0000313" key="2">
    <source>
        <dbReference type="Proteomes" id="UP000036061"/>
    </source>
</evidence>
<dbReference type="Proteomes" id="UP000036061">
    <property type="component" value="Chromosome"/>
</dbReference>
<dbReference type="RefSeq" id="WP_048033490.1">
    <property type="nucleotide sequence ID" value="NZ_CP030117.1"/>
</dbReference>
<reference evidence="1 2" key="1">
    <citation type="journal article" date="2015" name="Genome Announc.">
        <title>Draft Genome Sequence of Brevibacillus brevis DZQ7, a Plant Growth-Promoting Rhizobacterium with Broad-Spectrum Antimicrobial Activity.</title>
        <authorList>
            <person name="Hou Q."/>
            <person name="Wang C."/>
            <person name="Hou X."/>
            <person name="Xia Z."/>
            <person name="Ye J."/>
            <person name="Liu K."/>
            <person name="Liu H."/>
            <person name="Wang J."/>
            <person name="Guo H."/>
            <person name="Yu X."/>
            <person name="Yang Y."/>
            <person name="Du B."/>
            <person name="Ding Y."/>
        </authorList>
    </citation>
    <scope>NUCLEOTIDE SEQUENCE [LARGE SCALE GENOMIC DNA]</scope>
    <source>
        <strain evidence="1 2">DZQ7</strain>
    </source>
</reference>
<dbReference type="EMBL" id="CP030117">
    <property type="protein sequence ID" value="AWX56871.1"/>
    <property type="molecule type" value="Genomic_DNA"/>
</dbReference>
<protein>
    <submittedName>
        <fullName evidence="1">DUF2577 domain-containing protein</fullName>
    </submittedName>
</protein>
<gene>
    <name evidence="1" type="ORF">AB432_018275</name>
</gene>
<proteinExistence type="predicted"/>
<sequence length="143" mass="16185">MNGFQKLAHVLSGANQKQGIGGTNPPPKDIRIELATVIKPPPDLKILIDGMTEPIGKEFITVLEHLTRHTRIVTITHQEKAERDLGDMKKEDFLDTDDVAAPFTSFKHNYLLLQFEDVLKLNDKVHVLSVDSAYYILDRVKRP</sequence>
<dbReference type="Pfam" id="PF10844">
    <property type="entry name" value="DUF2577"/>
    <property type="match status" value="1"/>
</dbReference>
<organism evidence="1 2">
    <name type="scientific">Brevibacillus brevis</name>
    <name type="common">Bacillus brevis</name>
    <dbReference type="NCBI Taxonomy" id="1393"/>
    <lineage>
        <taxon>Bacteria</taxon>
        <taxon>Bacillati</taxon>
        <taxon>Bacillota</taxon>
        <taxon>Bacilli</taxon>
        <taxon>Bacillales</taxon>
        <taxon>Paenibacillaceae</taxon>
        <taxon>Brevibacillus</taxon>
    </lineage>
</organism>